<keyword evidence="1" id="KW-0472">Membrane</keyword>
<feature type="transmembrane region" description="Helical" evidence="1">
    <location>
        <begin position="147"/>
        <end position="171"/>
    </location>
</feature>
<keyword evidence="1" id="KW-1133">Transmembrane helix</keyword>
<name>A0ABD3P0Y6_9STRA</name>
<comment type="caution">
    <text evidence="2">The sequence shown here is derived from an EMBL/GenBank/DDBJ whole genome shotgun (WGS) entry which is preliminary data.</text>
</comment>
<gene>
    <name evidence="2" type="ORF">ACHAWO_009611</name>
</gene>
<sequence>MMRWPRLKPISRSAIGASVLIFSLCTSNLTSVTTAFTITNSPWKVSSSHPPSSRLRTIRTFVNGRPNFDPTARRTHVPLEAAAAGSDLIPARRARFAFELKTFFRVLIPAILSGTAAFLALPTLCFRVAKFVTLTTDPSKIGMLSEIVHSFISLVGLLYSIMMGQVFGFLYSQQEALYLALFDEVTEAKSLLEQVALVSQGRSMYLTCLSSIARYVREDLLGGTITGGNASRSDKSKISASPSVTPSVILSARPVDDPLESILYLTSVGIPGHIYDTVRSLRQARSRRLGAMQRKVPTIHILMMWIIGVTLILTFPTLIGVGGTSWATLPSTGFNIWTIEGILFGVATFLLVLAKMVLLELWRTKGGAYNVDSVLQVMVRGLECELDERMSEARHTLKKSKGQ</sequence>
<keyword evidence="3" id="KW-1185">Reference proteome</keyword>
<dbReference type="AlphaFoldDB" id="A0ABD3P0Y6"/>
<keyword evidence="1" id="KW-0812">Transmembrane</keyword>
<evidence type="ECO:0000313" key="3">
    <source>
        <dbReference type="Proteomes" id="UP001530400"/>
    </source>
</evidence>
<organism evidence="2 3">
    <name type="scientific">Cyclotella atomus</name>
    <dbReference type="NCBI Taxonomy" id="382360"/>
    <lineage>
        <taxon>Eukaryota</taxon>
        <taxon>Sar</taxon>
        <taxon>Stramenopiles</taxon>
        <taxon>Ochrophyta</taxon>
        <taxon>Bacillariophyta</taxon>
        <taxon>Coscinodiscophyceae</taxon>
        <taxon>Thalassiosirophycidae</taxon>
        <taxon>Stephanodiscales</taxon>
        <taxon>Stephanodiscaceae</taxon>
        <taxon>Cyclotella</taxon>
    </lineage>
</organism>
<proteinExistence type="predicted"/>
<evidence type="ECO:0000313" key="2">
    <source>
        <dbReference type="EMBL" id="KAL3781617.1"/>
    </source>
</evidence>
<evidence type="ECO:0000256" key="1">
    <source>
        <dbReference type="SAM" id="Phobius"/>
    </source>
</evidence>
<reference evidence="2 3" key="1">
    <citation type="submission" date="2024-10" db="EMBL/GenBank/DDBJ databases">
        <title>Updated reference genomes for cyclostephanoid diatoms.</title>
        <authorList>
            <person name="Roberts W.R."/>
            <person name="Alverson A.J."/>
        </authorList>
    </citation>
    <scope>NUCLEOTIDE SEQUENCE [LARGE SCALE GENOMIC DNA]</scope>
    <source>
        <strain evidence="2 3">AJA010-31</strain>
    </source>
</reference>
<dbReference type="Proteomes" id="UP001530400">
    <property type="component" value="Unassembled WGS sequence"/>
</dbReference>
<feature type="transmembrane region" description="Helical" evidence="1">
    <location>
        <begin position="103"/>
        <end position="126"/>
    </location>
</feature>
<feature type="transmembrane region" description="Helical" evidence="1">
    <location>
        <begin position="334"/>
        <end position="354"/>
    </location>
</feature>
<accession>A0ABD3P0Y6</accession>
<feature type="transmembrane region" description="Helical" evidence="1">
    <location>
        <begin position="299"/>
        <end position="322"/>
    </location>
</feature>
<protein>
    <submittedName>
        <fullName evidence="2">Uncharacterized protein</fullName>
    </submittedName>
</protein>
<dbReference type="EMBL" id="JALLPJ020000837">
    <property type="protein sequence ID" value="KAL3781617.1"/>
    <property type="molecule type" value="Genomic_DNA"/>
</dbReference>